<name>A0AA36CUK8_9BILA</name>
<dbReference type="Pfam" id="PF01549">
    <property type="entry name" value="ShK"/>
    <property type="match status" value="2"/>
</dbReference>
<keyword evidence="2" id="KW-0812">Transmembrane</keyword>
<dbReference type="PROSITE" id="PS51670">
    <property type="entry name" value="SHKT"/>
    <property type="match status" value="1"/>
</dbReference>
<comment type="caution">
    <text evidence="4">The sequence shown here is derived from an EMBL/GenBank/DDBJ whole genome shotgun (WGS) entry which is preliminary data.</text>
</comment>
<dbReference type="Gene3D" id="1.10.10.1940">
    <property type="match status" value="1"/>
</dbReference>
<accession>A0AA36CUK8</accession>
<feature type="domain" description="ShKT" evidence="3">
    <location>
        <begin position="123"/>
        <end position="163"/>
    </location>
</feature>
<keyword evidence="5" id="KW-1185">Reference proteome</keyword>
<feature type="non-terminal residue" evidence="4">
    <location>
        <position position="202"/>
    </location>
</feature>
<comment type="caution">
    <text evidence="1">Lacks conserved residue(s) required for the propagation of feature annotation.</text>
</comment>
<keyword evidence="2" id="KW-0472">Membrane</keyword>
<feature type="transmembrane region" description="Helical" evidence="2">
    <location>
        <begin position="7"/>
        <end position="28"/>
    </location>
</feature>
<dbReference type="Proteomes" id="UP001177023">
    <property type="component" value="Unassembled WGS sequence"/>
</dbReference>
<protein>
    <recommendedName>
        <fullName evidence="3">ShKT domain-containing protein</fullName>
    </recommendedName>
</protein>
<dbReference type="EMBL" id="CATQJA010002640">
    <property type="protein sequence ID" value="CAJ0575630.1"/>
    <property type="molecule type" value="Genomic_DNA"/>
</dbReference>
<evidence type="ECO:0000259" key="3">
    <source>
        <dbReference type="PROSITE" id="PS51670"/>
    </source>
</evidence>
<keyword evidence="2" id="KW-1133">Transmembrane helix</keyword>
<evidence type="ECO:0000256" key="2">
    <source>
        <dbReference type="SAM" id="Phobius"/>
    </source>
</evidence>
<dbReference type="InterPro" id="IPR003582">
    <property type="entry name" value="ShKT_dom"/>
</dbReference>
<proteinExistence type="predicted"/>
<evidence type="ECO:0000313" key="4">
    <source>
        <dbReference type="EMBL" id="CAJ0575630.1"/>
    </source>
</evidence>
<dbReference type="AlphaFoldDB" id="A0AA36CUK8"/>
<sequence>MELSLELVFGLMFIGIAAVLLASINWAIVKGMSLPPIVIFCAILALTSAVCPAVEPNSNVVSLGPAIDGTCSNGLLCLNDPRYGDYCYRAPSVGPCVSDQCPAPYTCILAVNGCYDLSGGDSCKDKDPNCALYLKNGYCRSKLYTPAEKRDSCCKTCGFDTACQDADPNCPLYENNSKYCNSSTSSEAQKISTCRKTCGVCY</sequence>
<organism evidence="4 5">
    <name type="scientific">Mesorhabditis spiculigera</name>
    <dbReference type="NCBI Taxonomy" id="96644"/>
    <lineage>
        <taxon>Eukaryota</taxon>
        <taxon>Metazoa</taxon>
        <taxon>Ecdysozoa</taxon>
        <taxon>Nematoda</taxon>
        <taxon>Chromadorea</taxon>
        <taxon>Rhabditida</taxon>
        <taxon>Rhabditina</taxon>
        <taxon>Rhabditomorpha</taxon>
        <taxon>Rhabditoidea</taxon>
        <taxon>Rhabditidae</taxon>
        <taxon>Mesorhabditinae</taxon>
        <taxon>Mesorhabditis</taxon>
    </lineage>
</organism>
<evidence type="ECO:0000256" key="1">
    <source>
        <dbReference type="PROSITE-ProRule" id="PRU01005"/>
    </source>
</evidence>
<reference evidence="4" key="1">
    <citation type="submission" date="2023-06" db="EMBL/GenBank/DDBJ databases">
        <authorList>
            <person name="Delattre M."/>
        </authorList>
    </citation>
    <scope>NUCLEOTIDE SEQUENCE</scope>
    <source>
        <strain evidence="4">AF72</strain>
    </source>
</reference>
<evidence type="ECO:0000313" key="5">
    <source>
        <dbReference type="Proteomes" id="UP001177023"/>
    </source>
</evidence>
<gene>
    <name evidence="4" type="ORF">MSPICULIGERA_LOCUS13939</name>
</gene>
<dbReference type="SMART" id="SM00254">
    <property type="entry name" value="ShKT"/>
    <property type="match status" value="2"/>
</dbReference>